<dbReference type="InterPro" id="IPR001387">
    <property type="entry name" value="Cro/C1-type_HTH"/>
</dbReference>
<dbReference type="SUPFAM" id="SSF47413">
    <property type="entry name" value="lambda repressor-like DNA-binding domains"/>
    <property type="match status" value="1"/>
</dbReference>
<dbReference type="Gene3D" id="1.10.260.40">
    <property type="entry name" value="lambda repressor-like DNA-binding domains"/>
    <property type="match status" value="1"/>
</dbReference>
<name>A0A455SXP8_9CHLR</name>
<dbReference type="InterPro" id="IPR010982">
    <property type="entry name" value="Lambda_DNA-bd_dom_sf"/>
</dbReference>
<protein>
    <recommendedName>
        <fullName evidence="1">HTH cro/C1-type domain-containing protein</fullName>
    </recommendedName>
</protein>
<dbReference type="Pfam" id="PF01381">
    <property type="entry name" value="HTH_3"/>
    <property type="match status" value="1"/>
</dbReference>
<dbReference type="CDD" id="cd00093">
    <property type="entry name" value="HTH_XRE"/>
    <property type="match status" value="1"/>
</dbReference>
<accession>A0A455SXP8</accession>
<gene>
    <name evidence="2" type="ORF">KTA_14020</name>
</gene>
<dbReference type="PROSITE" id="PS50943">
    <property type="entry name" value="HTH_CROC1"/>
    <property type="match status" value="1"/>
</dbReference>
<reference evidence="2" key="1">
    <citation type="submission" date="2018-12" db="EMBL/GenBank/DDBJ databases">
        <title>Novel natural products biosynthetic potential of the class Ktedonobacteria.</title>
        <authorList>
            <person name="Zheng Y."/>
            <person name="Saitou A."/>
            <person name="Wang C.M."/>
            <person name="Toyoda A."/>
            <person name="Minakuchi Y."/>
            <person name="Sekiguchi Y."/>
            <person name="Ueda K."/>
            <person name="Takano H."/>
            <person name="Sakai Y."/>
            <person name="Yokota A."/>
            <person name="Yabe S."/>
        </authorList>
    </citation>
    <scope>NUCLEOTIDE SEQUENCE</scope>
    <source>
        <strain evidence="2">A3-2</strain>
    </source>
</reference>
<evidence type="ECO:0000313" key="2">
    <source>
        <dbReference type="EMBL" id="BBH93203.1"/>
    </source>
</evidence>
<dbReference type="AlphaFoldDB" id="A0A455SXP8"/>
<dbReference type="EMBL" id="AP019377">
    <property type="protein sequence ID" value="BBH93203.1"/>
    <property type="molecule type" value="Genomic_DNA"/>
</dbReference>
<feature type="domain" description="HTH cro/C1-type" evidence="1">
    <location>
        <begin position="28"/>
        <end position="82"/>
    </location>
</feature>
<dbReference type="SMART" id="SM00530">
    <property type="entry name" value="HTH_XRE"/>
    <property type="match status" value="1"/>
</dbReference>
<proteinExistence type="predicted"/>
<evidence type="ECO:0000259" key="1">
    <source>
        <dbReference type="PROSITE" id="PS50943"/>
    </source>
</evidence>
<sequence>MQDGEPWWYRYGRYAPGPYNSPHMGEVLAAYRRRRQWTQQAFAEAIGVSWRTVREWEMSDVISDIGRRIFLAKVLKVPPVLLGLTWYQVYGEQEARGYEEGLLSAAERMEADSYYHYEDTLALGWELFYQGRLLAVADRIERRLRKLEGIVERLPVGPEQEAWRELLGRYYLLAVQIERHRGQEERHRQAALRYNAQALRLGQEIDDVHLQAHALLVRASTRYDHGQLSLAKRLAQSALESAAQVQVPLQGNLYLMGAWLVAAAGIADEQDERQVRRWQDQALTLVYKRRIEPDGSFLKLNLAGVHHDRAKLLLLLYRQRGRPELLRDARQELMAAWKQFTPDLRVWQVHFALTEAELELAAGEVEESAQAGLNALEAARQIGSRKYEGELRQVYRRLRQVAGPGQPQIERLGIALGCYE</sequence>
<dbReference type="GO" id="GO:0003677">
    <property type="term" value="F:DNA binding"/>
    <property type="evidence" value="ECO:0007669"/>
    <property type="project" value="InterPro"/>
</dbReference>
<organism evidence="2">
    <name type="scientific">Thermogemmatispora argillosa</name>
    <dbReference type="NCBI Taxonomy" id="2045280"/>
    <lineage>
        <taxon>Bacteria</taxon>
        <taxon>Bacillati</taxon>
        <taxon>Chloroflexota</taxon>
        <taxon>Ktedonobacteria</taxon>
        <taxon>Thermogemmatisporales</taxon>
        <taxon>Thermogemmatisporaceae</taxon>
        <taxon>Thermogemmatispora</taxon>
    </lineage>
</organism>